<dbReference type="EMBL" id="ANIK01000026">
    <property type="protein sequence ID" value="EMJ96354.1"/>
    <property type="molecule type" value="Genomic_DNA"/>
</dbReference>
<reference evidence="1 2" key="1">
    <citation type="submission" date="2013-01" db="EMBL/GenBank/DDBJ databases">
        <authorList>
            <person name="Harkins D.M."/>
            <person name="Durkin A.S."/>
            <person name="Brinkac L.M."/>
            <person name="Haft D.H."/>
            <person name="Selengut J.D."/>
            <person name="Sanka R."/>
            <person name="DePew J."/>
            <person name="Purushe J."/>
            <person name="Galloway R.L."/>
            <person name="Vinetz J.M."/>
            <person name="Sutton G.G."/>
            <person name="Nierman W.C."/>
            <person name="Fouts D.E."/>
        </authorList>
    </citation>
    <scope>NUCLEOTIDE SEQUENCE [LARGE SCALE GENOMIC DNA]</scope>
    <source>
        <strain evidence="1 2">79601</strain>
    </source>
</reference>
<comment type="caution">
    <text evidence="1">The sequence shown here is derived from an EMBL/GenBank/DDBJ whole genome shotgun (WGS) entry which is preliminary data.</text>
</comment>
<dbReference type="PATRIC" id="fig|1218565.3.peg.1220"/>
<proteinExistence type="predicted"/>
<evidence type="ECO:0000313" key="1">
    <source>
        <dbReference type="EMBL" id="EMJ96354.1"/>
    </source>
</evidence>
<protein>
    <submittedName>
        <fullName evidence="1">Uncharacterized protein</fullName>
    </submittedName>
</protein>
<sequence length="89" mass="10563">MQNLTENIHSTIANELARYFYHHLLAELIKPEQLQTKVGYDGKTSEETNREILARVLREFPGVENSTEPPFNLVREWAKRNRFAFHYDE</sequence>
<accession>M6CXE0</accession>
<gene>
    <name evidence="1" type="ORF">LEP1GSC194_3269</name>
</gene>
<dbReference type="Proteomes" id="UP000011988">
    <property type="component" value="Unassembled WGS sequence"/>
</dbReference>
<evidence type="ECO:0000313" key="2">
    <source>
        <dbReference type="Proteomes" id="UP000011988"/>
    </source>
</evidence>
<dbReference type="AlphaFoldDB" id="M6CXE0"/>
<name>M6CXE0_9LEPT</name>
<organism evidence="1 2">
    <name type="scientific">Leptospira alstonii serovar Sichuan str. 79601</name>
    <dbReference type="NCBI Taxonomy" id="1218565"/>
    <lineage>
        <taxon>Bacteria</taxon>
        <taxon>Pseudomonadati</taxon>
        <taxon>Spirochaetota</taxon>
        <taxon>Spirochaetia</taxon>
        <taxon>Leptospirales</taxon>
        <taxon>Leptospiraceae</taxon>
        <taxon>Leptospira</taxon>
    </lineage>
</organism>